<evidence type="ECO:0000313" key="5">
    <source>
        <dbReference type="Proteomes" id="UP000094469"/>
    </source>
</evidence>
<dbReference type="PANTHER" id="PTHR40068">
    <property type="entry name" value="TRANSCRIPTION REPRESSOR NIAR-RELATED"/>
    <property type="match status" value="1"/>
</dbReference>
<name>A0A1E5H918_9ENTE</name>
<dbReference type="GO" id="GO:0003677">
    <property type="term" value="F:DNA binding"/>
    <property type="evidence" value="ECO:0007669"/>
    <property type="project" value="UniProtKB-KW"/>
</dbReference>
<evidence type="ECO:0000259" key="3">
    <source>
        <dbReference type="Pfam" id="PF08279"/>
    </source>
</evidence>
<dbReference type="InterPro" id="IPR013196">
    <property type="entry name" value="HTH_11"/>
</dbReference>
<dbReference type="AlphaFoldDB" id="A0A1E5H918"/>
<keyword evidence="1" id="KW-0479">Metal-binding</keyword>
<evidence type="ECO:0000313" key="4">
    <source>
        <dbReference type="EMBL" id="OEG21459.1"/>
    </source>
</evidence>
<feature type="binding site" evidence="1">
    <location>
        <position position="144"/>
    </location>
    <ligand>
        <name>Ni(2+)</name>
        <dbReference type="ChEBI" id="CHEBI:49786"/>
    </ligand>
</feature>
<dbReference type="InterPro" id="IPR004173">
    <property type="entry name" value="3H_domain"/>
</dbReference>
<dbReference type="EMBL" id="MIKC01000040">
    <property type="protein sequence ID" value="OEG21459.1"/>
    <property type="molecule type" value="Genomic_DNA"/>
</dbReference>
<dbReference type="PANTHER" id="PTHR40068:SF1">
    <property type="entry name" value="TRANSCRIPTION REPRESSOR NIAR-RELATED"/>
    <property type="match status" value="1"/>
</dbReference>
<dbReference type="GO" id="GO:0046872">
    <property type="term" value="F:metal ion binding"/>
    <property type="evidence" value="ECO:0007669"/>
    <property type="project" value="UniProtKB-KW"/>
</dbReference>
<keyword evidence="4" id="KW-0238">DNA-binding</keyword>
<dbReference type="InterPro" id="IPR036390">
    <property type="entry name" value="WH_DNA-bd_sf"/>
</dbReference>
<dbReference type="PIRSF" id="PIRSF037847">
    <property type="entry name" value="NiaR"/>
    <property type="match status" value="1"/>
</dbReference>
<dbReference type="InterPro" id="IPR035922">
    <property type="entry name" value="3H_dom_sf"/>
</dbReference>
<feature type="domain" description="3H" evidence="2">
    <location>
        <begin position="73"/>
        <end position="169"/>
    </location>
</feature>
<dbReference type="SUPFAM" id="SSF46785">
    <property type="entry name" value="Winged helix' DNA-binding domain"/>
    <property type="match status" value="1"/>
</dbReference>
<dbReference type="InterPro" id="IPR036388">
    <property type="entry name" value="WH-like_DNA-bd_sf"/>
</dbReference>
<dbReference type="Gene3D" id="1.10.10.10">
    <property type="entry name" value="Winged helix-like DNA-binding domain superfamily/Winged helix DNA-binding domain"/>
    <property type="match status" value="1"/>
</dbReference>
<keyword evidence="1" id="KW-0533">Nickel</keyword>
<protein>
    <submittedName>
        <fullName evidence="4">DNA-binding protein</fullName>
    </submittedName>
</protein>
<feature type="binding site" evidence="1">
    <location>
        <position position="77"/>
    </location>
    <ligand>
        <name>Ni(2+)</name>
        <dbReference type="ChEBI" id="CHEBI:49786"/>
    </ligand>
</feature>
<evidence type="ECO:0000259" key="2">
    <source>
        <dbReference type="Pfam" id="PF02829"/>
    </source>
</evidence>
<dbReference type="Proteomes" id="UP000094469">
    <property type="component" value="Unassembled WGS sequence"/>
</dbReference>
<feature type="binding site" evidence="1">
    <location>
        <position position="146"/>
    </location>
    <ligand>
        <name>Ni(2+)</name>
        <dbReference type="ChEBI" id="CHEBI:49786"/>
    </ligand>
</feature>
<dbReference type="RefSeq" id="WP_069641228.1">
    <property type="nucleotide sequence ID" value="NZ_JAFBEZ010000001.1"/>
</dbReference>
<dbReference type="InterPro" id="IPR026043">
    <property type="entry name" value="NadR"/>
</dbReference>
<evidence type="ECO:0000256" key="1">
    <source>
        <dbReference type="PIRSR" id="PIRSR037847-1"/>
    </source>
</evidence>
<comment type="caution">
    <text evidence="4">The sequence shown here is derived from an EMBL/GenBank/DDBJ whole genome shotgun (WGS) entry which is preliminary data.</text>
</comment>
<gene>
    <name evidence="4" type="ORF">BCR24_08320</name>
</gene>
<dbReference type="OrthoDB" id="9792661at2"/>
<dbReference type="Gene3D" id="3.30.1340.20">
    <property type="entry name" value="3H domain"/>
    <property type="match status" value="1"/>
</dbReference>
<dbReference type="Pfam" id="PF02829">
    <property type="entry name" value="3H"/>
    <property type="match status" value="1"/>
</dbReference>
<feature type="domain" description="Helix-turn-helix type 11" evidence="3">
    <location>
        <begin position="6"/>
        <end position="58"/>
    </location>
</feature>
<dbReference type="STRING" id="1131292.BCR24_08320"/>
<reference evidence="5" key="1">
    <citation type="submission" date="2016-09" db="EMBL/GenBank/DDBJ databases">
        <authorList>
            <person name="Gulvik C.A."/>
        </authorList>
    </citation>
    <scope>NUCLEOTIDE SEQUENCE [LARGE SCALE GENOMIC DNA]</scope>
    <source>
        <strain evidence="5">LMG 26676</strain>
    </source>
</reference>
<feature type="binding site" evidence="1">
    <location>
        <position position="85"/>
    </location>
    <ligand>
        <name>Ni(2+)</name>
        <dbReference type="ChEBI" id="CHEBI:49786"/>
    </ligand>
</feature>
<organism evidence="4 5">
    <name type="scientific">Enterococcus ureilyticus</name>
    <dbReference type="NCBI Taxonomy" id="1131292"/>
    <lineage>
        <taxon>Bacteria</taxon>
        <taxon>Bacillati</taxon>
        <taxon>Bacillota</taxon>
        <taxon>Bacilli</taxon>
        <taxon>Lactobacillales</taxon>
        <taxon>Enterococcaceae</taxon>
        <taxon>Enterococcus</taxon>
    </lineage>
</organism>
<accession>A0A1E5H918</accession>
<keyword evidence="5" id="KW-1185">Reference proteome</keyword>
<proteinExistence type="predicted"/>
<sequence length="172" mass="19033">MDGVKRREAILLELESAEKPVSASRFAKEFKVSRQIVVGDVALLRAAGHDIIATARGYLLEKEENKQGIIRKIACQHSPEQTEEELRTIVFLGGELLDVVVEHPIYGELTGGLHIRTEKEVKAFIKAYQKSSASLLSELTGGIHLHTIRCESEDALSRIKEGLAEKGILYQG</sequence>
<dbReference type="SUPFAM" id="SSF75500">
    <property type="entry name" value="Putative transcriptional regulator TM1602, C-terminal domain"/>
    <property type="match status" value="1"/>
</dbReference>
<dbReference type="Pfam" id="PF08279">
    <property type="entry name" value="HTH_11"/>
    <property type="match status" value="1"/>
</dbReference>